<proteinExistence type="predicted"/>
<evidence type="ECO:0000313" key="2">
    <source>
        <dbReference type="Proteomes" id="UP000219338"/>
    </source>
</evidence>
<protein>
    <submittedName>
        <fullName evidence="1">Uncharacterized protein</fullName>
    </submittedName>
</protein>
<accession>A0A284RZL0</accession>
<gene>
    <name evidence="1" type="ORF">ARMOST_17658</name>
</gene>
<dbReference type="Proteomes" id="UP000219338">
    <property type="component" value="Unassembled WGS sequence"/>
</dbReference>
<reference evidence="2" key="1">
    <citation type="journal article" date="2017" name="Nat. Ecol. Evol.">
        <title>Genome expansion and lineage-specific genetic innovations in the forest pathogenic fungi Armillaria.</title>
        <authorList>
            <person name="Sipos G."/>
            <person name="Prasanna A.N."/>
            <person name="Walter M.C."/>
            <person name="O'Connor E."/>
            <person name="Balint B."/>
            <person name="Krizsan K."/>
            <person name="Kiss B."/>
            <person name="Hess J."/>
            <person name="Varga T."/>
            <person name="Slot J."/>
            <person name="Riley R."/>
            <person name="Boka B."/>
            <person name="Rigling D."/>
            <person name="Barry K."/>
            <person name="Lee J."/>
            <person name="Mihaltcheva S."/>
            <person name="LaButti K."/>
            <person name="Lipzen A."/>
            <person name="Waldron R."/>
            <person name="Moloney N.M."/>
            <person name="Sperisen C."/>
            <person name="Kredics L."/>
            <person name="Vagvoelgyi C."/>
            <person name="Patrignani A."/>
            <person name="Fitzpatrick D."/>
            <person name="Nagy I."/>
            <person name="Doyle S."/>
            <person name="Anderson J.B."/>
            <person name="Grigoriev I.V."/>
            <person name="Gueldener U."/>
            <person name="Muensterkoetter M."/>
            <person name="Nagy L.G."/>
        </authorList>
    </citation>
    <scope>NUCLEOTIDE SEQUENCE [LARGE SCALE GENOMIC DNA]</scope>
    <source>
        <strain evidence="2">C18/9</strain>
    </source>
</reference>
<organism evidence="1 2">
    <name type="scientific">Armillaria ostoyae</name>
    <name type="common">Armillaria root rot fungus</name>
    <dbReference type="NCBI Taxonomy" id="47428"/>
    <lineage>
        <taxon>Eukaryota</taxon>
        <taxon>Fungi</taxon>
        <taxon>Dikarya</taxon>
        <taxon>Basidiomycota</taxon>
        <taxon>Agaricomycotina</taxon>
        <taxon>Agaricomycetes</taxon>
        <taxon>Agaricomycetidae</taxon>
        <taxon>Agaricales</taxon>
        <taxon>Marasmiineae</taxon>
        <taxon>Physalacriaceae</taxon>
        <taxon>Armillaria</taxon>
    </lineage>
</organism>
<evidence type="ECO:0000313" key="1">
    <source>
        <dbReference type="EMBL" id="SJL14203.1"/>
    </source>
</evidence>
<keyword evidence="2" id="KW-1185">Reference proteome</keyword>
<name>A0A284RZL0_ARMOS</name>
<dbReference type="EMBL" id="FUEG01000022">
    <property type="protein sequence ID" value="SJL14203.1"/>
    <property type="molecule type" value="Genomic_DNA"/>
</dbReference>
<dbReference type="AlphaFoldDB" id="A0A284RZL0"/>
<sequence length="29" mass="3339">MVTGIDFEHPVVWRDLGSISPNGYVRDDY</sequence>